<dbReference type="PANTHER" id="PTHR44520:SF2">
    <property type="entry name" value="RESPONSE REGULATOR RCP1"/>
    <property type="match status" value="1"/>
</dbReference>
<name>A0AAW6TVB8_9BACT</name>
<evidence type="ECO:0000259" key="2">
    <source>
        <dbReference type="PROSITE" id="PS50110"/>
    </source>
</evidence>
<dbReference type="PANTHER" id="PTHR44520">
    <property type="entry name" value="RESPONSE REGULATOR RCP1-RELATED"/>
    <property type="match status" value="1"/>
</dbReference>
<dbReference type="CDD" id="cd17557">
    <property type="entry name" value="REC_Rcp-like"/>
    <property type="match status" value="1"/>
</dbReference>
<dbReference type="PROSITE" id="PS50110">
    <property type="entry name" value="RESPONSE_REGULATORY"/>
    <property type="match status" value="1"/>
</dbReference>
<protein>
    <submittedName>
        <fullName evidence="3">Response regulator</fullName>
    </submittedName>
</protein>
<dbReference type="Proteomes" id="UP001431776">
    <property type="component" value="Unassembled WGS sequence"/>
</dbReference>
<proteinExistence type="predicted"/>
<dbReference type="InterPro" id="IPR052893">
    <property type="entry name" value="TCS_response_regulator"/>
</dbReference>
<dbReference type="RefSeq" id="WP_349244993.1">
    <property type="nucleotide sequence ID" value="NZ_JASCXX010000011.1"/>
</dbReference>
<dbReference type="Pfam" id="PF00072">
    <property type="entry name" value="Response_reg"/>
    <property type="match status" value="1"/>
</dbReference>
<dbReference type="InterPro" id="IPR011006">
    <property type="entry name" value="CheY-like_superfamily"/>
</dbReference>
<evidence type="ECO:0000313" key="3">
    <source>
        <dbReference type="EMBL" id="MDI6449587.1"/>
    </source>
</evidence>
<dbReference type="AlphaFoldDB" id="A0AAW6TVB8"/>
<accession>A0AAW6TVB8</accession>
<dbReference type="InterPro" id="IPR001789">
    <property type="entry name" value="Sig_transdc_resp-reg_receiver"/>
</dbReference>
<dbReference type="EMBL" id="JASCXX010000011">
    <property type="protein sequence ID" value="MDI6449587.1"/>
    <property type="molecule type" value="Genomic_DNA"/>
</dbReference>
<evidence type="ECO:0000313" key="4">
    <source>
        <dbReference type="Proteomes" id="UP001431776"/>
    </source>
</evidence>
<organism evidence="3 4">
    <name type="scientific">Anaerobaca lacustris</name>
    <dbReference type="NCBI Taxonomy" id="3044600"/>
    <lineage>
        <taxon>Bacteria</taxon>
        <taxon>Pseudomonadati</taxon>
        <taxon>Planctomycetota</taxon>
        <taxon>Phycisphaerae</taxon>
        <taxon>Sedimentisphaerales</taxon>
        <taxon>Anaerobacaceae</taxon>
        <taxon>Anaerobaca</taxon>
    </lineage>
</organism>
<dbReference type="SMART" id="SM00448">
    <property type="entry name" value="REC"/>
    <property type="match status" value="1"/>
</dbReference>
<keyword evidence="1" id="KW-0597">Phosphoprotein</keyword>
<comment type="caution">
    <text evidence="3">The sequence shown here is derived from an EMBL/GenBank/DDBJ whole genome shotgun (WGS) entry which is preliminary data.</text>
</comment>
<dbReference type="SUPFAM" id="SSF52172">
    <property type="entry name" value="CheY-like"/>
    <property type="match status" value="1"/>
</dbReference>
<feature type="domain" description="Response regulatory" evidence="2">
    <location>
        <begin position="6"/>
        <end position="127"/>
    </location>
</feature>
<dbReference type="GO" id="GO:0000160">
    <property type="term" value="P:phosphorelay signal transduction system"/>
    <property type="evidence" value="ECO:0007669"/>
    <property type="project" value="InterPro"/>
</dbReference>
<keyword evidence="4" id="KW-1185">Reference proteome</keyword>
<feature type="modified residue" description="4-aspartylphosphate" evidence="1">
    <location>
        <position position="60"/>
    </location>
</feature>
<reference evidence="3" key="1">
    <citation type="submission" date="2023-05" db="EMBL/GenBank/DDBJ databases">
        <title>Anaerotaeda fermentans gen. nov., sp. nov., a novel anaerobic planctomycete of the new family within the order Sedimentisphaerales isolated from Taman Peninsula, Russia.</title>
        <authorList>
            <person name="Khomyakova M.A."/>
            <person name="Merkel A.Y."/>
            <person name="Slobodkin A.I."/>
        </authorList>
    </citation>
    <scope>NUCLEOTIDE SEQUENCE</scope>
    <source>
        <strain evidence="3">M17dextr</strain>
    </source>
</reference>
<dbReference type="Gene3D" id="3.40.50.2300">
    <property type="match status" value="1"/>
</dbReference>
<gene>
    <name evidence="3" type="ORF">QJ522_11080</name>
</gene>
<evidence type="ECO:0000256" key="1">
    <source>
        <dbReference type="PROSITE-ProRule" id="PRU00169"/>
    </source>
</evidence>
<sequence>MRNGKPILLVEDDTIDAMTVKRAFKELKVSNPLAHALNGEEALLHLRHGENENPCVILLDLNMPKMNGVEFLQVVKDDPSLRKIPVVVLTTSNEERDIIESFKLGVAGYIVKPVDYRKFVEAVRTIDLYWTLSELPDGITTTQAQHNESTCVTDC</sequence>